<dbReference type="Pfam" id="PF01679">
    <property type="entry name" value="Pmp3"/>
    <property type="match status" value="1"/>
</dbReference>
<dbReference type="Proteomes" id="UP000684084">
    <property type="component" value="Unassembled WGS sequence"/>
</dbReference>
<feature type="transmembrane region" description="Helical" evidence="7">
    <location>
        <begin position="37"/>
        <end position="56"/>
    </location>
</feature>
<feature type="compositionally biased region" description="Basic and acidic residues" evidence="6">
    <location>
        <begin position="180"/>
        <end position="201"/>
    </location>
</feature>
<evidence type="ECO:0000256" key="6">
    <source>
        <dbReference type="SAM" id="MobiDB-lite"/>
    </source>
</evidence>
<evidence type="ECO:0000256" key="7">
    <source>
        <dbReference type="SAM" id="Phobius"/>
    </source>
</evidence>
<sequence length="201" mass="23104">MAEYSSYDIFALLISILLPPLGVLMKRGFRGDFWLNILLTILGWLPGLFHAFYVIYKYRDDPAHGTHGTHETHGKHGTHGTYGTYGTHGKHGTRPQKIIINSDNNTPPMSNNQPQPQYHHQSQDKPNYQPNYQPQYQPQYQQQYTSPSTPPRPMNKDKGKDPFHDDNHAGTSNEIPPAYGDHKNDELRGESNQYYRDDKKV</sequence>
<dbReference type="OrthoDB" id="2802411at2759"/>
<dbReference type="PROSITE" id="PS01309">
    <property type="entry name" value="UPF0057"/>
    <property type="match status" value="1"/>
</dbReference>
<protein>
    <submittedName>
        <fullName evidence="8">Uncharacterized protein</fullName>
    </submittedName>
</protein>
<evidence type="ECO:0000313" key="9">
    <source>
        <dbReference type="Proteomes" id="UP000684084"/>
    </source>
</evidence>
<dbReference type="VEuPathDB" id="FungiDB:RhiirFUN_008846"/>
<keyword evidence="4 7" id="KW-1133">Transmembrane helix</keyword>
<feature type="compositionally biased region" description="Basic and acidic residues" evidence="6">
    <location>
        <begin position="65"/>
        <end position="74"/>
    </location>
</feature>
<comment type="subcellular location">
    <subcellularLocation>
        <location evidence="1">Membrane</location>
    </subcellularLocation>
</comment>
<evidence type="ECO:0000256" key="5">
    <source>
        <dbReference type="ARBA" id="ARBA00023136"/>
    </source>
</evidence>
<feature type="transmembrane region" description="Helical" evidence="7">
    <location>
        <begin position="6"/>
        <end position="25"/>
    </location>
</feature>
<organism evidence="8 9">
    <name type="scientific">Rhizophagus irregularis</name>
    <dbReference type="NCBI Taxonomy" id="588596"/>
    <lineage>
        <taxon>Eukaryota</taxon>
        <taxon>Fungi</taxon>
        <taxon>Fungi incertae sedis</taxon>
        <taxon>Mucoromycota</taxon>
        <taxon>Glomeromycotina</taxon>
        <taxon>Glomeromycetes</taxon>
        <taxon>Glomerales</taxon>
        <taxon>Glomeraceae</taxon>
        <taxon>Rhizophagus</taxon>
    </lineage>
</organism>
<evidence type="ECO:0000313" key="8">
    <source>
        <dbReference type="EMBL" id="CAB5391952.1"/>
    </source>
</evidence>
<dbReference type="EMBL" id="CAGKOT010000074">
    <property type="protein sequence ID" value="CAB5391952.1"/>
    <property type="molecule type" value="Genomic_DNA"/>
</dbReference>
<feature type="compositionally biased region" description="Low complexity" evidence="6">
    <location>
        <begin position="126"/>
        <end position="147"/>
    </location>
</feature>
<dbReference type="GO" id="GO:0016020">
    <property type="term" value="C:membrane"/>
    <property type="evidence" value="ECO:0007669"/>
    <property type="project" value="UniProtKB-SubCell"/>
</dbReference>
<feature type="compositionally biased region" description="Basic and acidic residues" evidence="6">
    <location>
        <begin position="154"/>
        <end position="168"/>
    </location>
</feature>
<evidence type="ECO:0000256" key="1">
    <source>
        <dbReference type="ARBA" id="ARBA00004370"/>
    </source>
</evidence>
<comment type="caution">
    <text evidence="8">The sequence shown here is derived from an EMBL/GenBank/DDBJ whole genome shotgun (WGS) entry which is preliminary data.</text>
</comment>
<feature type="compositionally biased region" description="Polar residues" evidence="6">
    <location>
        <begin position="99"/>
        <end position="120"/>
    </location>
</feature>
<evidence type="ECO:0000256" key="2">
    <source>
        <dbReference type="ARBA" id="ARBA00009530"/>
    </source>
</evidence>
<dbReference type="AlphaFoldDB" id="A0A916EJE7"/>
<evidence type="ECO:0000256" key="3">
    <source>
        <dbReference type="ARBA" id="ARBA00022692"/>
    </source>
</evidence>
<dbReference type="InterPro" id="IPR000612">
    <property type="entry name" value="PMP3"/>
</dbReference>
<comment type="similarity">
    <text evidence="2">Belongs to the UPF0057 (PMP3) family.</text>
</comment>
<reference evidence="8" key="1">
    <citation type="submission" date="2020-05" db="EMBL/GenBank/DDBJ databases">
        <authorList>
            <person name="Rincon C."/>
            <person name="Sanders R I."/>
            <person name="Robbins C."/>
            <person name="Chaturvedi A."/>
        </authorList>
    </citation>
    <scope>NUCLEOTIDE SEQUENCE</scope>
    <source>
        <strain evidence="8">CHB12</strain>
    </source>
</reference>
<keyword evidence="5 7" id="KW-0472">Membrane</keyword>
<gene>
    <name evidence="8" type="ORF">CHRIB12_LOCUS22190</name>
</gene>
<accession>A0A916EJE7</accession>
<evidence type="ECO:0000256" key="4">
    <source>
        <dbReference type="ARBA" id="ARBA00022989"/>
    </source>
</evidence>
<dbReference type="PANTHER" id="PTHR21659:SF42">
    <property type="entry name" value="UPF0057 MEMBRANE PROTEIN ZK632.10-RELATED"/>
    <property type="match status" value="1"/>
</dbReference>
<feature type="region of interest" description="Disordered" evidence="6">
    <location>
        <begin position="65"/>
        <end position="201"/>
    </location>
</feature>
<keyword evidence="3 7" id="KW-0812">Transmembrane</keyword>
<dbReference type="PANTHER" id="PTHR21659">
    <property type="entry name" value="HYDROPHOBIC PROTEIN RCI2 LOW TEMPERATURE AND SALT RESPONSIVE PROTEIN LTI6 -RELATED"/>
    <property type="match status" value="1"/>
</dbReference>
<name>A0A916EJE7_9GLOM</name>
<proteinExistence type="inferred from homology"/>